<gene>
    <name evidence="2" type="ORF">M6B38_263030</name>
</gene>
<dbReference type="EMBL" id="JANAVB010002396">
    <property type="protein sequence ID" value="KAJ6851074.1"/>
    <property type="molecule type" value="Genomic_DNA"/>
</dbReference>
<comment type="caution">
    <text evidence="2">The sequence shown here is derived from an EMBL/GenBank/DDBJ whole genome shotgun (WGS) entry which is preliminary data.</text>
</comment>
<evidence type="ECO:0000313" key="3">
    <source>
        <dbReference type="Proteomes" id="UP001140949"/>
    </source>
</evidence>
<dbReference type="PANTHER" id="PTHR43139">
    <property type="entry name" value="SI:DKEY-122A22.2"/>
    <property type="match status" value="1"/>
</dbReference>
<evidence type="ECO:0000259" key="1">
    <source>
        <dbReference type="Pfam" id="PF00561"/>
    </source>
</evidence>
<protein>
    <submittedName>
        <fullName evidence="2">Catalytic/ hydrolase</fullName>
    </submittedName>
</protein>
<sequence>MSDHVDLESGHRPVNIPPGVCKNASPSWLSFTALRDRCLHRSFVSAGLRPASVSLPDGTAVRCWVPRSPDPSLPSLLLLHGYGANATWQWAPYVRPLLSAGFNLYVPDLLFFGGSSTPLPDRSEAFQAASVVAAMEAVGAPPRLAGVVGVSYGGFVAYRIAAMFPGAAERVVLLCAGVCLEEGDLGAGMFILSDVEEAARVLLPRTPEKLRELVAVTHHSPPRCMPTCFIKDYINVMCSDYVVEKTDLIYALIKDRKLSDLPKITQPTLIIWGEYDRVFPLELGHRLKRHIEENSQLVVIKNAGHAVNLEKPKEVIKHLKAFLVDSSTAGHHKRKATRWWFPTKVAGQGMKRLASNLPLLSREKA</sequence>
<name>A0AAX6IE60_IRIPA</name>
<dbReference type="Pfam" id="PF00561">
    <property type="entry name" value="Abhydrolase_1"/>
    <property type="match status" value="1"/>
</dbReference>
<accession>A0AAX6IE60</accession>
<dbReference type="PRINTS" id="PR00412">
    <property type="entry name" value="EPOXHYDRLASE"/>
</dbReference>
<reference evidence="2" key="1">
    <citation type="journal article" date="2023" name="GigaByte">
        <title>Genome assembly of the bearded iris, Iris pallida Lam.</title>
        <authorList>
            <person name="Bruccoleri R.E."/>
            <person name="Oakeley E.J."/>
            <person name="Faust A.M.E."/>
            <person name="Altorfer M."/>
            <person name="Dessus-Babus S."/>
            <person name="Burckhardt D."/>
            <person name="Oertli M."/>
            <person name="Naumann U."/>
            <person name="Petersen F."/>
            <person name="Wong J."/>
        </authorList>
    </citation>
    <scope>NUCLEOTIDE SEQUENCE</scope>
    <source>
        <strain evidence="2">GSM-AAB239-AS_SAM_17_03QT</strain>
    </source>
</reference>
<dbReference type="SUPFAM" id="SSF53474">
    <property type="entry name" value="alpha/beta-Hydrolases"/>
    <property type="match status" value="1"/>
</dbReference>
<dbReference type="AlphaFoldDB" id="A0AAX6IE60"/>
<reference evidence="2" key="2">
    <citation type="submission" date="2023-04" db="EMBL/GenBank/DDBJ databases">
        <authorList>
            <person name="Bruccoleri R.E."/>
            <person name="Oakeley E.J."/>
            <person name="Faust A.-M."/>
            <person name="Dessus-Babus S."/>
            <person name="Altorfer M."/>
            <person name="Burckhardt D."/>
            <person name="Oertli M."/>
            <person name="Naumann U."/>
            <person name="Petersen F."/>
            <person name="Wong J."/>
        </authorList>
    </citation>
    <scope>NUCLEOTIDE SEQUENCE</scope>
    <source>
        <strain evidence="2">GSM-AAB239-AS_SAM_17_03QT</strain>
        <tissue evidence="2">Leaf</tissue>
    </source>
</reference>
<proteinExistence type="predicted"/>
<keyword evidence="3" id="KW-1185">Reference proteome</keyword>
<dbReference type="PRINTS" id="PR00111">
    <property type="entry name" value="ABHYDROLASE"/>
</dbReference>
<dbReference type="Gene3D" id="3.40.50.1820">
    <property type="entry name" value="alpha/beta hydrolase"/>
    <property type="match status" value="1"/>
</dbReference>
<evidence type="ECO:0000313" key="2">
    <source>
        <dbReference type="EMBL" id="KAJ6851074.1"/>
    </source>
</evidence>
<dbReference type="GO" id="GO:0016787">
    <property type="term" value="F:hydrolase activity"/>
    <property type="evidence" value="ECO:0007669"/>
    <property type="project" value="UniProtKB-KW"/>
</dbReference>
<feature type="domain" description="AB hydrolase-1" evidence="1">
    <location>
        <begin position="74"/>
        <end position="312"/>
    </location>
</feature>
<organism evidence="2 3">
    <name type="scientific">Iris pallida</name>
    <name type="common">Sweet iris</name>
    <dbReference type="NCBI Taxonomy" id="29817"/>
    <lineage>
        <taxon>Eukaryota</taxon>
        <taxon>Viridiplantae</taxon>
        <taxon>Streptophyta</taxon>
        <taxon>Embryophyta</taxon>
        <taxon>Tracheophyta</taxon>
        <taxon>Spermatophyta</taxon>
        <taxon>Magnoliopsida</taxon>
        <taxon>Liliopsida</taxon>
        <taxon>Asparagales</taxon>
        <taxon>Iridaceae</taxon>
        <taxon>Iridoideae</taxon>
        <taxon>Irideae</taxon>
        <taxon>Iris</taxon>
    </lineage>
</organism>
<dbReference type="InterPro" id="IPR000639">
    <property type="entry name" value="Epox_hydrolase-like"/>
</dbReference>
<keyword evidence="2" id="KW-0378">Hydrolase</keyword>
<dbReference type="PANTHER" id="PTHR43139:SF59">
    <property type="entry name" value="ALPHA_BETA-HYDROLASES SUPERFAMILY PROTEIN"/>
    <property type="match status" value="1"/>
</dbReference>
<dbReference type="InterPro" id="IPR029058">
    <property type="entry name" value="AB_hydrolase_fold"/>
</dbReference>
<dbReference type="Proteomes" id="UP001140949">
    <property type="component" value="Unassembled WGS sequence"/>
</dbReference>
<dbReference type="InterPro" id="IPR052370">
    <property type="entry name" value="Meta-cleavage_hydrolase"/>
</dbReference>
<dbReference type="InterPro" id="IPR000073">
    <property type="entry name" value="AB_hydrolase_1"/>
</dbReference>